<evidence type="ECO:0000313" key="2">
    <source>
        <dbReference type="Proteomes" id="UP001500367"/>
    </source>
</evidence>
<evidence type="ECO:0008006" key="3">
    <source>
        <dbReference type="Google" id="ProtNLM"/>
    </source>
</evidence>
<keyword evidence="2" id="KW-1185">Reference proteome</keyword>
<organism evidence="1 2">
    <name type="scientific">Flavobacterium cheonanense</name>
    <dbReference type="NCBI Taxonomy" id="706183"/>
    <lineage>
        <taxon>Bacteria</taxon>
        <taxon>Pseudomonadati</taxon>
        <taxon>Bacteroidota</taxon>
        <taxon>Flavobacteriia</taxon>
        <taxon>Flavobacteriales</taxon>
        <taxon>Flavobacteriaceae</taxon>
        <taxon>Flavobacterium</taxon>
    </lineage>
</organism>
<sequence length="196" mass="22905">MKNLLVLFLFITNFAFAQELDTPKEGKVLVYFTRYDATGFLINFKYFDGDKYLGKFNHGKYMVYECEPGKHIFWSKAENFDFVEAELEAGRVYIIDSRPQVGAIKAGVNLVIFNKELSNYDRYKKRIFKSLENGTRYLPSEDDINKEAEEIKDLTAKGMEKFKKLKSEGSDRIGILTDGMFFDKDYFVDKDFTKKE</sequence>
<name>A0ABP7W0K5_9FLAO</name>
<dbReference type="RefSeq" id="WP_298304998.1">
    <property type="nucleotide sequence ID" value="NZ_BAABCT010000007.1"/>
</dbReference>
<comment type="caution">
    <text evidence="1">The sequence shown here is derived from an EMBL/GenBank/DDBJ whole genome shotgun (WGS) entry which is preliminary data.</text>
</comment>
<reference evidence="2" key="1">
    <citation type="journal article" date="2019" name="Int. J. Syst. Evol. Microbiol.">
        <title>The Global Catalogue of Microorganisms (GCM) 10K type strain sequencing project: providing services to taxonomists for standard genome sequencing and annotation.</title>
        <authorList>
            <consortium name="The Broad Institute Genomics Platform"/>
            <consortium name="The Broad Institute Genome Sequencing Center for Infectious Disease"/>
            <person name="Wu L."/>
            <person name="Ma J."/>
        </authorList>
    </citation>
    <scope>NUCLEOTIDE SEQUENCE [LARGE SCALE GENOMIC DNA]</scope>
    <source>
        <strain evidence="2">JCM 17069</strain>
    </source>
</reference>
<protein>
    <recommendedName>
        <fullName evidence="3">DUF2846 domain-containing protein</fullName>
    </recommendedName>
</protein>
<proteinExistence type="predicted"/>
<accession>A0ABP7W0K5</accession>
<dbReference type="Proteomes" id="UP001500367">
    <property type="component" value="Unassembled WGS sequence"/>
</dbReference>
<dbReference type="EMBL" id="BAABCT010000007">
    <property type="protein sequence ID" value="GAA4078009.1"/>
    <property type="molecule type" value="Genomic_DNA"/>
</dbReference>
<gene>
    <name evidence="1" type="ORF">GCM10022389_24990</name>
</gene>
<evidence type="ECO:0000313" key="1">
    <source>
        <dbReference type="EMBL" id="GAA4078009.1"/>
    </source>
</evidence>